<organism evidence="10 11">
    <name type="scientific">Halorubrum trapanicum</name>
    <dbReference type="NCBI Taxonomy" id="29284"/>
    <lineage>
        <taxon>Archaea</taxon>
        <taxon>Methanobacteriati</taxon>
        <taxon>Methanobacteriota</taxon>
        <taxon>Stenosarchaea group</taxon>
        <taxon>Halobacteria</taxon>
        <taxon>Halobacteriales</taxon>
        <taxon>Haloferacaceae</taxon>
        <taxon>Halorubrum</taxon>
    </lineage>
</organism>
<dbReference type="InterPro" id="IPR001851">
    <property type="entry name" value="ABC_transp_permease"/>
</dbReference>
<keyword evidence="4 9" id="KW-0812">Transmembrane</keyword>
<dbReference type="RefSeq" id="WP_210113722.1">
    <property type="nucleotide sequence ID" value="NZ_BAAADX010000009.1"/>
</dbReference>
<feature type="transmembrane region" description="Helical" evidence="9">
    <location>
        <begin position="192"/>
        <end position="215"/>
    </location>
</feature>
<evidence type="ECO:0000256" key="9">
    <source>
        <dbReference type="SAM" id="Phobius"/>
    </source>
</evidence>
<accession>A0A8J7R9N8</accession>
<keyword evidence="5" id="KW-0029">Amino-acid transport</keyword>
<dbReference type="Proteomes" id="UP000770586">
    <property type="component" value="Unassembled WGS sequence"/>
</dbReference>
<evidence type="ECO:0000256" key="1">
    <source>
        <dbReference type="ARBA" id="ARBA00004651"/>
    </source>
</evidence>
<evidence type="ECO:0000256" key="4">
    <source>
        <dbReference type="ARBA" id="ARBA00022692"/>
    </source>
</evidence>
<comment type="caution">
    <text evidence="10">The sequence shown here is derived from an EMBL/GenBank/DDBJ whole genome shotgun (WGS) entry which is preliminary data.</text>
</comment>
<dbReference type="EMBL" id="JAGGKE010000012">
    <property type="protein sequence ID" value="MBP1902879.1"/>
    <property type="molecule type" value="Genomic_DNA"/>
</dbReference>
<keyword evidence="6 9" id="KW-1133">Transmembrane helix</keyword>
<dbReference type="CDD" id="cd06582">
    <property type="entry name" value="TM_PBP1_LivH_like"/>
    <property type="match status" value="1"/>
</dbReference>
<evidence type="ECO:0000313" key="10">
    <source>
        <dbReference type="EMBL" id="MBP1902879.1"/>
    </source>
</evidence>
<keyword evidence="11" id="KW-1185">Reference proteome</keyword>
<gene>
    <name evidence="10" type="ORF">J2744_002581</name>
</gene>
<protein>
    <submittedName>
        <fullName evidence="10">Branched-chain amino acid transport system permease protein</fullName>
    </submittedName>
</protein>
<evidence type="ECO:0000256" key="7">
    <source>
        <dbReference type="ARBA" id="ARBA00023136"/>
    </source>
</evidence>
<evidence type="ECO:0000256" key="2">
    <source>
        <dbReference type="ARBA" id="ARBA00022448"/>
    </source>
</evidence>
<dbReference type="OrthoDB" id="43815at2157"/>
<dbReference type="GO" id="GO:0005886">
    <property type="term" value="C:plasma membrane"/>
    <property type="evidence" value="ECO:0007669"/>
    <property type="project" value="UniProtKB-SubCell"/>
</dbReference>
<reference evidence="10 11" key="1">
    <citation type="submission" date="2021-03" db="EMBL/GenBank/DDBJ databases">
        <title>Genomic Encyclopedia of Type Strains, Phase IV (KMG-IV): sequencing the most valuable type-strain genomes for metagenomic binning, comparative biology and taxonomic classification.</title>
        <authorList>
            <person name="Goeker M."/>
        </authorList>
    </citation>
    <scope>NUCLEOTIDE SEQUENCE [LARGE SCALE GENOMIC DNA]</scope>
    <source>
        <strain evidence="10 11">DSM 12287</strain>
    </source>
</reference>
<keyword evidence="3" id="KW-1003">Cell membrane</keyword>
<dbReference type="PANTHER" id="PTHR11795">
    <property type="entry name" value="BRANCHED-CHAIN AMINO ACID TRANSPORT SYSTEM PERMEASE PROTEIN LIVH"/>
    <property type="match status" value="1"/>
</dbReference>
<name>A0A8J7R9N8_9EURY</name>
<keyword evidence="7 9" id="KW-0472">Membrane</keyword>
<feature type="transmembrane region" description="Helical" evidence="9">
    <location>
        <begin position="120"/>
        <end position="142"/>
    </location>
</feature>
<sequence>MLSLSLPDACCRDVGIVALPGPPDVPASAAEAFGGLPSLATAVDALGIQAVLGISLPSPTIFAQYFVFAVLLGGIYGLVALGLTMIFGVMDVINFAHGALMVVAMYTVLVFSDATGLSPFFAVPFAVLLLFVLGIIVYRSTIAPIIDAPQENQLIVTFGVLLILVSGIEMIFGSDPQQLGLNLGSLEIAGVFVPQGQLYALGIALVALAGTWLFLQRTMLGRAIRGTADNRDGAQYVGIDVPRIDALTFGIGAALAGLAGAVIPLFQSFTPALGDQYLINAFVVVVLGGLGSFPGAFVGGLIIGFIQVFGSAYLGGSTYQIVIFSAFILVLLVKPEGLLGGSTDE</sequence>
<keyword evidence="2" id="KW-0813">Transport</keyword>
<feature type="transmembrane region" description="Helical" evidence="9">
    <location>
        <begin position="246"/>
        <end position="266"/>
    </location>
</feature>
<dbReference type="GO" id="GO:0006865">
    <property type="term" value="P:amino acid transport"/>
    <property type="evidence" value="ECO:0007669"/>
    <property type="project" value="UniProtKB-KW"/>
</dbReference>
<feature type="transmembrane region" description="Helical" evidence="9">
    <location>
        <begin position="154"/>
        <end position="172"/>
    </location>
</feature>
<feature type="transmembrane region" description="Helical" evidence="9">
    <location>
        <begin position="62"/>
        <end position="83"/>
    </location>
</feature>
<feature type="transmembrane region" description="Helical" evidence="9">
    <location>
        <begin position="313"/>
        <end position="333"/>
    </location>
</feature>
<dbReference type="AlphaFoldDB" id="A0A8J7R9N8"/>
<dbReference type="Pfam" id="PF02653">
    <property type="entry name" value="BPD_transp_2"/>
    <property type="match status" value="1"/>
</dbReference>
<evidence type="ECO:0000256" key="6">
    <source>
        <dbReference type="ARBA" id="ARBA00022989"/>
    </source>
</evidence>
<feature type="transmembrane region" description="Helical" evidence="9">
    <location>
        <begin position="95"/>
        <end position="114"/>
    </location>
</feature>
<comment type="subcellular location">
    <subcellularLocation>
        <location evidence="1">Cell membrane</location>
        <topology evidence="1">Multi-pass membrane protein</topology>
    </subcellularLocation>
</comment>
<dbReference type="GO" id="GO:0022857">
    <property type="term" value="F:transmembrane transporter activity"/>
    <property type="evidence" value="ECO:0007669"/>
    <property type="project" value="InterPro"/>
</dbReference>
<proteinExistence type="inferred from homology"/>
<feature type="transmembrane region" description="Helical" evidence="9">
    <location>
        <begin position="278"/>
        <end position="306"/>
    </location>
</feature>
<dbReference type="PANTHER" id="PTHR11795:SF445">
    <property type="entry name" value="AMINO ACID ABC TRANSPORTER PERMEASE PROTEIN"/>
    <property type="match status" value="1"/>
</dbReference>
<evidence type="ECO:0000256" key="3">
    <source>
        <dbReference type="ARBA" id="ARBA00022475"/>
    </source>
</evidence>
<comment type="similarity">
    <text evidence="8">Belongs to the binding-protein-dependent transport system permease family. LivHM subfamily.</text>
</comment>
<dbReference type="InterPro" id="IPR052157">
    <property type="entry name" value="BCAA_transport_permease"/>
</dbReference>
<evidence type="ECO:0000256" key="5">
    <source>
        <dbReference type="ARBA" id="ARBA00022970"/>
    </source>
</evidence>
<evidence type="ECO:0000313" key="11">
    <source>
        <dbReference type="Proteomes" id="UP000770586"/>
    </source>
</evidence>
<evidence type="ECO:0000256" key="8">
    <source>
        <dbReference type="ARBA" id="ARBA00037998"/>
    </source>
</evidence>